<evidence type="ECO:0000313" key="1">
    <source>
        <dbReference type="EMBL" id="KAG2607730.1"/>
    </source>
</evidence>
<dbReference type="AlphaFoldDB" id="A0A8T0T9Q7"/>
<name>A0A8T0T9Q7_PANVG</name>
<proteinExistence type="predicted"/>
<reference evidence="1" key="1">
    <citation type="submission" date="2020-05" db="EMBL/GenBank/DDBJ databases">
        <title>WGS assembly of Panicum virgatum.</title>
        <authorList>
            <person name="Lovell J.T."/>
            <person name="Jenkins J."/>
            <person name="Shu S."/>
            <person name="Juenger T.E."/>
            <person name="Schmutz J."/>
        </authorList>
    </citation>
    <scope>NUCLEOTIDE SEQUENCE</scope>
    <source>
        <strain evidence="1">AP13</strain>
    </source>
</reference>
<keyword evidence="2" id="KW-1185">Reference proteome</keyword>
<sequence>MFVACIQRQCITTIRYTMRYQKLLPSSTVGVNLVAPRLVLSAASGDPLIQHGGTVSAGNARALWAPVTAGSNNSWRLETGEEEEEIQPGLCSNDWIGQFCGSMVGFVLGCGGSKWNIQKLHHSHAKDKKR</sequence>
<evidence type="ECO:0000313" key="2">
    <source>
        <dbReference type="Proteomes" id="UP000823388"/>
    </source>
</evidence>
<protein>
    <submittedName>
        <fullName evidence="1">Uncharacterized protein</fullName>
    </submittedName>
</protein>
<accession>A0A8T0T9Q7</accession>
<comment type="caution">
    <text evidence="1">The sequence shown here is derived from an EMBL/GenBank/DDBJ whole genome shotgun (WGS) entry which is preliminary data.</text>
</comment>
<dbReference type="Proteomes" id="UP000823388">
    <property type="component" value="Chromosome 4N"/>
</dbReference>
<dbReference type="EMBL" id="CM029044">
    <property type="protein sequence ID" value="KAG2607730.1"/>
    <property type="molecule type" value="Genomic_DNA"/>
</dbReference>
<organism evidence="1 2">
    <name type="scientific">Panicum virgatum</name>
    <name type="common">Blackwell switchgrass</name>
    <dbReference type="NCBI Taxonomy" id="38727"/>
    <lineage>
        <taxon>Eukaryota</taxon>
        <taxon>Viridiplantae</taxon>
        <taxon>Streptophyta</taxon>
        <taxon>Embryophyta</taxon>
        <taxon>Tracheophyta</taxon>
        <taxon>Spermatophyta</taxon>
        <taxon>Magnoliopsida</taxon>
        <taxon>Liliopsida</taxon>
        <taxon>Poales</taxon>
        <taxon>Poaceae</taxon>
        <taxon>PACMAD clade</taxon>
        <taxon>Panicoideae</taxon>
        <taxon>Panicodae</taxon>
        <taxon>Paniceae</taxon>
        <taxon>Panicinae</taxon>
        <taxon>Panicum</taxon>
        <taxon>Panicum sect. Hiantes</taxon>
    </lineage>
</organism>
<gene>
    <name evidence="1" type="ORF">PVAP13_4NG269911</name>
</gene>